<dbReference type="Pfam" id="PF01925">
    <property type="entry name" value="TauE"/>
    <property type="match status" value="1"/>
</dbReference>
<proteinExistence type="inferred from homology"/>
<evidence type="ECO:0000256" key="8">
    <source>
        <dbReference type="RuleBase" id="RU363041"/>
    </source>
</evidence>
<keyword evidence="10" id="KW-1185">Reference proteome</keyword>
<comment type="subcellular location">
    <subcellularLocation>
        <location evidence="1 8">Cell membrane</location>
        <topology evidence="1 8">Multi-pass membrane protein</topology>
    </subcellularLocation>
</comment>
<organism evidence="9 10">
    <name type="scientific">Alginatibacterium sediminis</name>
    <dbReference type="NCBI Taxonomy" id="2164068"/>
    <lineage>
        <taxon>Bacteria</taxon>
        <taxon>Pseudomonadati</taxon>
        <taxon>Pseudomonadota</taxon>
        <taxon>Gammaproteobacteria</taxon>
        <taxon>Alteromonadales</taxon>
        <taxon>Alteromonadaceae</taxon>
        <taxon>Alginatibacterium</taxon>
    </lineage>
</organism>
<dbReference type="InterPro" id="IPR002781">
    <property type="entry name" value="TM_pro_TauE-like"/>
</dbReference>
<feature type="transmembrane region" description="Helical" evidence="8">
    <location>
        <begin position="73"/>
        <end position="91"/>
    </location>
</feature>
<evidence type="ECO:0000256" key="1">
    <source>
        <dbReference type="ARBA" id="ARBA00004651"/>
    </source>
</evidence>
<dbReference type="OrthoDB" id="7028171at2"/>
<protein>
    <recommendedName>
        <fullName evidence="8">Probable membrane transporter protein</fullName>
    </recommendedName>
</protein>
<keyword evidence="4 8" id="KW-1003">Cell membrane</keyword>
<evidence type="ECO:0000256" key="6">
    <source>
        <dbReference type="ARBA" id="ARBA00022989"/>
    </source>
</evidence>
<accession>A0A420E5W0</accession>
<dbReference type="RefSeq" id="WP_120356778.1">
    <property type="nucleotide sequence ID" value="NZ_RAQO01000013.1"/>
</dbReference>
<comment type="caution">
    <text evidence="9">The sequence shown here is derived from an EMBL/GenBank/DDBJ whole genome shotgun (WGS) entry which is preliminary data.</text>
</comment>
<evidence type="ECO:0000256" key="3">
    <source>
        <dbReference type="ARBA" id="ARBA00022448"/>
    </source>
</evidence>
<reference evidence="9 10" key="1">
    <citation type="submission" date="2018-09" db="EMBL/GenBank/DDBJ databases">
        <authorList>
            <person name="Wang Z."/>
        </authorList>
    </citation>
    <scope>NUCLEOTIDE SEQUENCE [LARGE SCALE GENOMIC DNA]</scope>
    <source>
        <strain evidence="9 10">ALS 81</strain>
    </source>
</reference>
<keyword evidence="5 8" id="KW-0812">Transmembrane</keyword>
<keyword evidence="3" id="KW-0813">Transport</keyword>
<dbReference type="PANTHER" id="PTHR30269">
    <property type="entry name" value="TRANSMEMBRANE PROTEIN YFCA"/>
    <property type="match status" value="1"/>
</dbReference>
<dbReference type="Proteomes" id="UP000286482">
    <property type="component" value="Unassembled WGS sequence"/>
</dbReference>
<dbReference type="GO" id="GO:0005886">
    <property type="term" value="C:plasma membrane"/>
    <property type="evidence" value="ECO:0007669"/>
    <property type="project" value="UniProtKB-SubCell"/>
</dbReference>
<dbReference type="PANTHER" id="PTHR30269:SF37">
    <property type="entry name" value="MEMBRANE TRANSPORTER PROTEIN"/>
    <property type="match status" value="1"/>
</dbReference>
<evidence type="ECO:0000313" key="9">
    <source>
        <dbReference type="EMBL" id="RKF12771.1"/>
    </source>
</evidence>
<keyword evidence="6 8" id="KW-1133">Transmembrane helix</keyword>
<evidence type="ECO:0000256" key="2">
    <source>
        <dbReference type="ARBA" id="ARBA00009142"/>
    </source>
</evidence>
<dbReference type="EMBL" id="RAQO01000013">
    <property type="protein sequence ID" value="RKF12771.1"/>
    <property type="molecule type" value="Genomic_DNA"/>
</dbReference>
<evidence type="ECO:0000256" key="4">
    <source>
        <dbReference type="ARBA" id="ARBA00022475"/>
    </source>
</evidence>
<feature type="transmembrane region" description="Helical" evidence="8">
    <location>
        <begin position="192"/>
        <end position="211"/>
    </location>
</feature>
<keyword evidence="7 8" id="KW-0472">Membrane</keyword>
<dbReference type="InterPro" id="IPR052017">
    <property type="entry name" value="TSUP"/>
</dbReference>
<feature type="transmembrane region" description="Helical" evidence="8">
    <location>
        <begin position="97"/>
        <end position="114"/>
    </location>
</feature>
<evidence type="ECO:0000256" key="7">
    <source>
        <dbReference type="ARBA" id="ARBA00023136"/>
    </source>
</evidence>
<feature type="transmembrane region" description="Helical" evidence="8">
    <location>
        <begin position="43"/>
        <end position="61"/>
    </location>
</feature>
<name>A0A420E5W0_9ALTE</name>
<dbReference type="AlphaFoldDB" id="A0A420E5W0"/>
<evidence type="ECO:0000313" key="10">
    <source>
        <dbReference type="Proteomes" id="UP000286482"/>
    </source>
</evidence>
<comment type="similarity">
    <text evidence="2 8">Belongs to the 4-toluene sulfonate uptake permease (TSUP) (TC 2.A.102) family.</text>
</comment>
<evidence type="ECO:0000256" key="5">
    <source>
        <dbReference type="ARBA" id="ARBA00022692"/>
    </source>
</evidence>
<feature type="transmembrane region" description="Helical" evidence="8">
    <location>
        <begin position="217"/>
        <end position="239"/>
    </location>
</feature>
<feature type="transmembrane region" description="Helical" evidence="8">
    <location>
        <begin position="166"/>
        <end position="185"/>
    </location>
</feature>
<gene>
    <name evidence="9" type="ORF">DBZ36_20090</name>
</gene>
<sequence>MDNSILVLHVAAMLSGISKFSVGGMGALILPLLLLAFPGQQALAILIPMFLVADLLTMVCYRKNINWKVLLRLLALMAVGCVLGAVLMNSINTHQFARIIGLTILGMLLLSIYLEYNQTQIRTSSLAQSSSGIFAGFISMTANSAGPIMSLYLLEEKLGKPSYVSTRAWLAGMVNIIKIPLLVSIGALNTQTALLSLSALPSLLLGAWLGYKLLKRISFTQLTWSVRCLIVLAAGSLLLN</sequence>
<feature type="transmembrane region" description="Helical" evidence="8">
    <location>
        <begin position="134"/>
        <end position="154"/>
    </location>
</feature>